<evidence type="ECO:0000256" key="1">
    <source>
        <dbReference type="SAM" id="Phobius"/>
    </source>
</evidence>
<dbReference type="EMBL" id="RJKM01000001">
    <property type="protein sequence ID" value="ROP35737.1"/>
    <property type="molecule type" value="Genomic_DNA"/>
</dbReference>
<feature type="transmembrane region" description="Helical" evidence="1">
    <location>
        <begin position="46"/>
        <end position="68"/>
    </location>
</feature>
<keyword evidence="1" id="KW-1133">Transmembrane helix</keyword>
<feature type="transmembrane region" description="Helical" evidence="1">
    <location>
        <begin position="132"/>
        <end position="150"/>
    </location>
</feature>
<evidence type="ECO:0000313" key="2">
    <source>
        <dbReference type="EMBL" id="ROP35737.1"/>
    </source>
</evidence>
<keyword evidence="3" id="KW-1185">Reference proteome</keyword>
<evidence type="ECO:0008006" key="4">
    <source>
        <dbReference type="Google" id="ProtNLM"/>
    </source>
</evidence>
<keyword evidence="1" id="KW-0472">Membrane</keyword>
<accession>A0A3N1GZR0</accession>
<reference evidence="2 3" key="1">
    <citation type="submission" date="2018-11" db="EMBL/GenBank/DDBJ databases">
        <title>Sequencing the genomes of 1000 actinobacteria strains.</title>
        <authorList>
            <person name="Klenk H.-P."/>
        </authorList>
    </citation>
    <scope>NUCLEOTIDE SEQUENCE [LARGE SCALE GENOMIC DNA]</scope>
    <source>
        <strain evidence="2 3">DSM 44231</strain>
    </source>
</reference>
<proteinExistence type="predicted"/>
<protein>
    <recommendedName>
        <fullName evidence="4">Membrane protein DedA with SNARE-associated domain</fullName>
    </recommendedName>
</protein>
<dbReference type="AlphaFoldDB" id="A0A3N1GZR0"/>
<gene>
    <name evidence="2" type="ORF">EDD40_0988</name>
</gene>
<organism evidence="2 3">
    <name type="scientific">Saccharothrix texasensis</name>
    <dbReference type="NCBI Taxonomy" id="103734"/>
    <lineage>
        <taxon>Bacteria</taxon>
        <taxon>Bacillati</taxon>
        <taxon>Actinomycetota</taxon>
        <taxon>Actinomycetes</taxon>
        <taxon>Pseudonocardiales</taxon>
        <taxon>Pseudonocardiaceae</taxon>
        <taxon>Saccharothrix</taxon>
    </lineage>
</organism>
<name>A0A3N1GZR0_9PSEU</name>
<dbReference type="Proteomes" id="UP000268727">
    <property type="component" value="Unassembled WGS sequence"/>
</dbReference>
<evidence type="ECO:0000313" key="3">
    <source>
        <dbReference type="Proteomes" id="UP000268727"/>
    </source>
</evidence>
<feature type="transmembrane region" description="Helical" evidence="1">
    <location>
        <begin position="170"/>
        <end position="192"/>
    </location>
</feature>
<sequence>MRGAWSVALVLAILAASQTGLALLTVLVEKAPLALLVLRPQPEIMVLLTGRLPPMVIVLVAVPLRLLIHIAYYELGRWGGERLVSRTRAGAWALRALSRRWLGAALLVSCLVHQSTPVDMALGARGTARHRVIAALVFGVSLSSVLIVWLGTQLTPFSAEILEFLREHPLATAAVVSVLALVTFVLSALQLVKAARAARKEVVDEGRQ</sequence>
<keyword evidence="1" id="KW-0812">Transmembrane</keyword>
<comment type="caution">
    <text evidence="2">The sequence shown here is derived from an EMBL/GenBank/DDBJ whole genome shotgun (WGS) entry which is preliminary data.</text>
</comment>